<accession>A0AC61N7L7</accession>
<dbReference type="Proteomes" id="UP000682782">
    <property type="component" value="Chromosome"/>
</dbReference>
<keyword evidence="1" id="KW-0808">Transferase</keyword>
<dbReference type="EC" id="2.2.1.7" evidence="1"/>
<reference evidence="1" key="1">
    <citation type="submission" date="2021-01" db="EMBL/GenBank/DDBJ databases">
        <title>Complete genome sequence of Clostridiales bacterium R-7.</title>
        <authorList>
            <person name="Mahoney-Kurpe S.C."/>
            <person name="Palevich N."/>
            <person name="Koike S."/>
            <person name="Moon C.D."/>
            <person name="Attwood G.T."/>
        </authorList>
    </citation>
    <scope>NUCLEOTIDE SEQUENCE</scope>
    <source>
        <strain evidence="1">R-7</strain>
    </source>
</reference>
<gene>
    <name evidence="1" type="ORF">JYE49_04340</name>
</gene>
<evidence type="ECO:0000313" key="1">
    <source>
        <dbReference type="EMBL" id="QUC67936.1"/>
    </source>
</evidence>
<name>A0AC61N7L7_9FIRM</name>
<keyword evidence="2" id="KW-1185">Reference proteome</keyword>
<proteinExistence type="predicted"/>
<sequence length="629" mass="69847">MSKMLEKIKSPRDLDGMSYEQLEQLAGEIRKSLISTVSSNGGHLASNLGVVELTLALHRVFHMPEDKVVFDVGHQSYIHKIITGRYDRFSTLRSYGGLSGFPKRCESPYDCFETGHASTAISAALGMARARDYQNEHYDVIAVVGDGALTGGMCYEALNDAGNSKTNMIVVLNDNEMSIAPNVGALSQYLTRLRISAGWQSAKQHVRHLNQIPVIGKPLYRVIHGIKKVLRSLVVRDNETGFFEALGFEYYGPINGHDIEEMEKAFRQARYRKGPCVIQVLTKKGYGYDKAEERPEAFHGTPPFYVETGYRIDKPQSPSWGHIMADTLADLSENDKRIVAITAAMKLGTGLDHFAERFPDRLIDVGIAEEHAATMAAGLAAGGMRPYVAVYASFFQRCYDQMIHDVCMQNLPVVFLLDRSGIGGEDGQTHHGLFDFSMTIPVPGMTVLAPSSSQELISMLRWSIGQNGPCVIRYPKSIKPVQQQKTDRPFEAGKWLELKAGMDVILLAVGSMVPKAMDTACILEQHGISTCVMNCSTVKPLDEEYLASMPQNVQVYTMEEHMLAGGFGEYVSRYCLDMGYNVPAFCYAVRDCYIQHGDHERLIRDAKLDAESLAEDIYRKMKGENAGGR</sequence>
<evidence type="ECO:0000313" key="2">
    <source>
        <dbReference type="Proteomes" id="UP000682782"/>
    </source>
</evidence>
<dbReference type="EMBL" id="CP068393">
    <property type="protein sequence ID" value="QUC67936.1"/>
    <property type="molecule type" value="Genomic_DNA"/>
</dbReference>
<organism evidence="1 2">
    <name type="scientific">Aristaeella hokkaidonensis</name>
    <dbReference type="NCBI Taxonomy" id="3046382"/>
    <lineage>
        <taxon>Bacteria</taxon>
        <taxon>Bacillati</taxon>
        <taxon>Bacillota</taxon>
        <taxon>Clostridia</taxon>
        <taxon>Eubacteriales</taxon>
        <taxon>Aristaeellaceae</taxon>
        <taxon>Aristaeella</taxon>
    </lineage>
</organism>
<protein>
    <submittedName>
        <fullName evidence="1">1-deoxy-D-xylulose-5-phosphate synthase</fullName>
        <ecNumber evidence="1">2.2.1.7</ecNumber>
    </submittedName>
</protein>